<dbReference type="AlphaFoldDB" id="A0AAQ4QDP4"/>
<feature type="compositionally biased region" description="Basic and acidic residues" evidence="6">
    <location>
        <begin position="111"/>
        <end position="132"/>
    </location>
</feature>
<feature type="region of interest" description="Disordered" evidence="6">
    <location>
        <begin position="98"/>
        <end position="138"/>
    </location>
</feature>
<proteinExistence type="inferred from homology"/>
<evidence type="ECO:0000256" key="5">
    <source>
        <dbReference type="ARBA" id="ARBA00023136"/>
    </source>
</evidence>
<sequence>MIATGGLLRINARRQDSLRSKPHKANTHKRKNKNKRRNEVVVVKGKLKLFSVPGLVAALGVLVLLAGVVMAVLGYWPRDGLFFSARLQEATAMASLSSSRSTAAEAQGGEEAMRLQGEEGDGGGERGDDSFNRTETMNGTIGRLPGGFLEDFLHRYVYSDRLKVFGPLIMGIGIFLFICANAALHENRDKKTKVINLRDIYSTVIDLHGLRKHTSSSSSNPLNGLVNYVQSRSLEAKPRAYPASLLNHTEGGGGEGGGEAVFTISENALHPPSSSCHRPPPSCSPPHPSLCWERPTEGGAQLIQLTTAPPSLHSASQEALSPGRGLVHCSEGGAKEGGGKPKAAGGGGAWMSTSSSLLLKSLPRFLQLLQSPPGSAADPLLLLTHPLLLSDLLPVSTPLLFLVHSSAPLQEGEPADWP</sequence>
<dbReference type="InterPro" id="IPR018787">
    <property type="entry name" value="DUF2371_TMEM200"/>
</dbReference>
<keyword evidence="5 7" id="KW-0472">Membrane</keyword>
<dbReference type="GO" id="GO:0016020">
    <property type="term" value="C:membrane"/>
    <property type="evidence" value="ECO:0007669"/>
    <property type="project" value="UniProtKB-SubCell"/>
</dbReference>
<dbReference type="Proteomes" id="UP000007635">
    <property type="component" value="Chromosome XXI"/>
</dbReference>
<evidence type="ECO:0000256" key="1">
    <source>
        <dbReference type="ARBA" id="ARBA00004141"/>
    </source>
</evidence>
<dbReference type="Pfam" id="PF10177">
    <property type="entry name" value="DUF2371"/>
    <property type="match status" value="1"/>
</dbReference>
<evidence type="ECO:0000256" key="3">
    <source>
        <dbReference type="ARBA" id="ARBA00022692"/>
    </source>
</evidence>
<protein>
    <recommendedName>
        <fullName evidence="10">Transmembrane protein 200C</fullName>
    </recommendedName>
</protein>
<dbReference type="PANTHER" id="PTHR31815">
    <property type="entry name" value="AGAP005329-PA"/>
    <property type="match status" value="1"/>
</dbReference>
<feature type="region of interest" description="Disordered" evidence="6">
    <location>
        <begin position="13"/>
        <end position="38"/>
    </location>
</feature>
<keyword evidence="9" id="KW-1185">Reference proteome</keyword>
<accession>A0AAQ4QDP4</accession>
<organism evidence="8 9">
    <name type="scientific">Gasterosteus aculeatus aculeatus</name>
    <name type="common">three-spined stickleback</name>
    <dbReference type="NCBI Taxonomy" id="481459"/>
    <lineage>
        <taxon>Eukaryota</taxon>
        <taxon>Metazoa</taxon>
        <taxon>Chordata</taxon>
        <taxon>Craniata</taxon>
        <taxon>Vertebrata</taxon>
        <taxon>Euteleostomi</taxon>
        <taxon>Actinopterygii</taxon>
        <taxon>Neopterygii</taxon>
        <taxon>Teleostei</taxon>
        <taxon>Neoteleostei</taxon>
        <taxon>Acanthomorphata</taxon>
        <taxon>Eupercaria</taxon>
        <taxon>Perciformes</taxon>
        <taxon>Cottioidei</taxon>
        <taxon>Gasterosteales</taxon>
        <taxon>Gasterosteidae</taxon>
        <taxon>Gasterosteus</taxon>
    </lineage>
</organism>
<reference evidence="8 9" key="1">
    <citation type="journal article" date="2021" name="G3 (Bethesda)">
        <title>Improved contiguity of the threespine stickleback genome using long-read sequencing.</title>
        <authorList>
            <person name="Nath S."/>
            <person name="Shaw D.E."/>
            <person name="White M.A."/>
        </authorList>
    </citation>
    <scope>NUCLEOTIDE SEQUENCE [LARGE SCALE GENOMIC DNA]</scope>
    <source>
        <strain evidence="8 9">Lake Benthic</strain>
    </source>
</reference>
<feature type="compositionally biased region" description="Basic residues" evidence="6">
    <location>
        <begin position="20"/>
        <end position="36"/>
    </location>
</feature>
<name>A0AAQ4QDP4_GASAC</name>
<evidence type="ECO:0000313" key="8">
    <source>
        <dbReference type="Ensembl" id="ENSGACP00000049349.1"/>
    </source>
</evidence>
<evidence type="ECO:0000256" key="7">
    <source>
        <dbReference type="SAM" id="Phobius"/>
    </source>
</evidence>
<keyword evidence="4 7" id="KW-1133">Transmembrane helix</keyword>
<evidence type="ECO:0000256" key="4">
    <source>
        <dbReference type="ARBA" id="ARBA00022989"/>
    </source>
</evidence>
<feature type="transmembrane region" description="Helical" evidence="7">
    <location>
        <begin position="54"/>
        <end position="76"/>
    </location>
</feature>
<evidence type="ECO:0000313" key="9">
    <source>
        <dbReference type="Proteomes" id="UP000007635"/>
    </source>
</evidence>
<reference evidence="8" key="3">
    <citation type="submission" date="2025-09" db="UniProtKB">
        <authorList>
            <consortium name="Ensembl"/>
        </authorList>
    </citation>
    <scope>IDENTIFICATION</scope>
</reference>
<dbReference type="Ensembl" id="ENSGACT00000056130.1">
    <property type="protein sequence ID" value="ENSGACP00000049349.1"/>
    <property type="gene ID" value="ENSGACG00000029569.1"/>
</dbReference>
<evidence type="ECO:0000256" key="6">
    <source>
        <dbReference type="SAM" id="MobiDB-lite"/>
    </source>
</evidence>
<reference evidence="8" key="2">
    <citation type="submission" date="2025-08" db="UniProtKB">
        <authorList>
            <consortium name="Ensembl"/>
        </authorList>
    </citation>
    <scope>IDENTIFICATION</scope>
</reference>
<keyword evidence="3 7" id="KW-0812">Transmembrane</keyword>
<comment type="subcellular location">
    <subcellularLocation>
        <location evidence="1">Membrane</location>
        <topology evidence="1">Multi-pass membrane protein</topology>
    </subcellularLocation>
</comment>
<evidence type="ECO:0000256" key="2">
    <source>
        <dbReference type="ARBA" id="ARBA00005308"/>
    </source>
</evidence>
<dbReference type="PANTHER" id="PTHR31815:SF2">
    <property type="entry name" value="TRANSMEMBRANE PROTEIN 200C"/>
    <property type="match status" value="1"/>
</dbReference>
<dbReference type="GeneTree" id="ENSGT00530000063698"/>
<feature type="transmembrane region" description="Helical" evidence="7">
    <location>
        <begin position="164"/>
        <end position="184"/>
    </location>
</feature>
<evidence type="ECO:0008006" key="10">
    <source>
        <dbReference type="Google" id="ProtNLM"/>
    </source>
</evidence>
<comment type="similarity">
    <text evidence="2">Belongs to the TMEM200 family.</text>
</comment>